<keyword evidence="2" id="KW-1185">Reference proteome</keyword>
<reference evidence="1 2" key="1">
    <citation type="submission" date="2024-02" db="EMBL/GenBank/DDBJ databases">
        <authorList>
            <person name="Chen Y."/>
            <person name="Shah S."/>
            <person name="Dougan E. K."/>
            <person name="Thang M."/>
            <person name="Chan C."/>
        </authorList>
    </citation>
    <scope>NUCLEOTIDE SEQUENCE [LARGE SCALE GENOMIC DNA]</scope>
</reference>
<organism evidence="1 2">
    <name type="scientific">Durusdinium trenchii</name>
    <dbReference type="NCBI Taxonomy" id="1381693"/>
    <lineage>
        <taxon>Eukaryota</taxon>
        <taxon>Sar</taxon>
        <taxon>Alveolata</taxon>
        <taxon>Dinophyceae</taxon>
        <taxon>Suessiales</taxon>
        <taxon>Symbiodiniaceae</taxon>
        <taxon>Durusdinium</taxon>
    </lineage>
</organism>
<proteinExistence type="predicted"/>
<sequence>MLSAFLVFNADTGALVYHRRYDADFGIPNARQQASLADPVGLALQLYAFSRFSSSFPKSPQLQVLHFGEIRSLGNIFLATEELSEEEGLSARRLTLAAFGDLAPDFGAQIARNLLRDFIEENTRAVHVLHPSSDAKSETAPRSWHFNSLDITLEAMVDCLVCNIAEALPQFPRWVCLLRFDEDMGHRAWEQIAVAQATPVAPKERKSDRRPQSFARRLLHKGVSAITACSPRKSTDQRPSSSGGRAAQGQVTWWRRQSHSGHFEELHEQENFMLTCFWYEGSEEQVLPSKTSTPVLELATALLESSSINAGWTLVQLQPHFWFYEHMGCMQCVAFHFAPYRTYFLVPITCLFVEGLPEKWDPSVLQTVCTGARQKISSELEELVKWLKSKAGACGYFPKKKKPLKNPQS</sequence>
<dbReference type="Proteomes" id="UP001642484">
    <property type="component" value="Unassembled WGS sequence"/>
</dbReference>
<gene>
    <name evidence="1" type="ORF">CCMP2556_LOCUS40325</name>
</gene>
<dbReference type="EMBL" id="CAXAMN010023940">
    <property type="protein sequence ID" value="CAK9082563.1"/>
    <property type="molecule type" value="Genomic_DNA"/>
</dbReference>
<accession>A0ABP0Q3W2</accession>
<evidence type="ECO:0000313" key="1">
    <source>
        <dbReference type="EMBL" id="CAK9082563.1"/>
    </source>
</evidence>
<protein>
    <submittedName>
        <fullName evidence="1">Uncharacterized protein</fullName>
    </submittedName>
</protein>
<name>A0ABP0Q3W2_9DINO</name>
<evidence type="ECO:0000313" key="2">
    <source>
        <dbReference type="Proteomes" id="UP001642484"/>
    </source>
</evidence>
<comment type="caution">
    <text evidence="1">The sequence shown here is derived from an EMBL/GenBank/DDBJ whole genome shotgun (WGS) entry which is preliminary data.</text>
</comment>